<dbReference type="SUPFAM" id="SSF53474">
    <property type="entry name" value="alpha/beta-Hydrolases"/>
    <property type="match status" value="1"/>
</dbReference>
<evidence type="ECO:0000313" key="4">
    <source>
        <dbReference type="Proteomes" id="UP000264310"/>
    </source>
</evidence>
<dbReference type="AlphaFoldDB" id="A0A371X2J0"/>
<proteinExistence type="predicted"/>
<comment type="caution">
    <text evidence="3">The sequence shown here is derived from an EMBL/GenBank/DDBJ whole genome shotgun (WGS) entry which is preliminary data.</text>
</comment>
<evidence type="ECO:0000256" key="1">
    <source>
        <dbReference type="ARBA" id="ARBA00022801"/>
    </source>
</evidence>
<dbReference type="RefSeq" id="WP_116683178.1">
    <property type="nucleotide sequence ID" value="NZ_QURL01000004.1"/>
</dbReference>
<organism evidence="3 4">
    <name type="scientific">Fulvimarina endophytica</name>
    <dbReference type="NCBI Taxonomy" id="2293836"/>
    <lineage>
        <taxon>Bacteria</taxon>
        <taxon>Pseudomonadati</taxon>
        <taxon>Pseudomonadota</taxon>
        <taxon>Alphaproteobacteria</taxon>
        <taxon>Hyphomicrobiales</taxon>
        <taxon>Aurantimonadaceae</taxon>
        <taxon>Fulvimarina</taxon>
    </lineage>
</organism>
<dbReference type="Gene3D" id="3.40.50.1820">
    <property type="entry name" value="alpha/beta hydrolase"/>
    <property type="match status" value="1"/>
</dbReference>
<evidence type="ECO:0000313" key="3">
    <source>
        <dbReference type="EMBL" id="RFC63447.1"/>
    </source>
</evidence>
<dbReference type="Proteomes" id="UP000264310">
    <property type="component" value="Unassembled WGS sequence"/>
</dbReference>
<keyword evidence="1 3" id="KW-0378">Hydrolase</keyword>
<sequence>MLIRMTEWDDLYDNRAAIPQSDRWPERWAKPAADFRDEAGSSARLALPYGPGTRNRFDLFLPEESPQGLVVFVHGGFWTGLDRSYWSHLARGPLAHGHAVAIPEYTLCSEIRIAGITAEIGRAIETAAAMVGGPIRLAGHSAGGHLVSRMVSHTSPLGRETRGRIAGVVSISGLHDLRPLRRTARQEHLRIDEAEALAESPALLEPLPGTRITAWVGARETSEFVRQSRLLANIWRGLGAATECVEEPDKHHFDVIDDLERPESPIVERLIGRV</sequence>
<protein>
    <submittedName>
        <fullName evidence="3">Alpha/beta hydrolase</fullName>
    </submittedName>
</protein>
<feature type="domain" description="AB hydrolase-1" evidence="2">
    <location>
        <begin position="70"/>
        <end position="217"/>
    </location>
</feature>
<dbReference type="GO" id="GO:0016787">
    <property type="term" value="F:hydrolase activity"/>
    <property type="evidence" value="ECO:0007669"/>
    <property type="project" value="UniProtKB-KW"/>
</dbReference>
<evidence type="ECO:0000259" key="2">
    <source>
        <dbReference type="Pfam" id="PF12697"/>
    </source>
</evidence>
<name>A0A371X2J0_9HYPH</name>
<dbReference type="InterPro" id="IPR000073">
    <property type="entry name" value="AB_hydrolase_1"/>
</dbReference>
<reference evidence="3 4" key="1">
    <citation type="submission" date="2018-08" db="EMBL/GenBank/DDBJ databases">
        <title>Fulvimarina sp. 85, whole genome shotgun sequence.</title>
        <authorList>
            <person name="Tuo L."/>
        </authorList>
    </citation>
    <scope>NUCLEOTIDE SEQUENCE [LARGE SCALE GENOMIC DNA]</scope>
    <source>
        <strain evidence="3 4">85</strain>
    </source>
</reference>
<dbReference type="PANTHER" id="PTHR48081:SF33">
    <property type="entry name" value="KYNURENINE FORMAMIDASE"/>
    <property type="match status" value="1"/>
</dbReference>
<gene>
    <name evidence="3" type="ORF">DYI37_10445</name>
</gene>
<accession>A0A371X2J0</accession>
<dbReference type="Pfam" id="PF12697">
    <property type="entry name" value="Abhydrolase_6"/>
    <property type="match status" value="1"/>
</dbReference>
<dbReference type="PANTHER" id="PTHR48081">
    <property type="entry name" value="AB HYDROLASE SUPERFAMILY PROTEIN C4A8.06C"/>
    <property type="match status" value="1"/>
</dbReference>
<keyword evidence="4" id="KW-1185">Reference proteome</keyword>
<dbReference type="InterPro" id="IPR050300">
    <property type="entry name" value="GDXG_lipolytic_enzyme"/>
</dbReference>
<dbReference type="EMBL" id="QURL01000004">
    <property type="protein sequence ID" value="RFC63447.1"/>
    <property type="molecule type" value="Genomic_DNA"/>
</dbReference>
<dbReference type="OrthoDB" id="9771666at2"/>
<dbReference type="InterPro" id="IPR029058">
    <property type="entry name" value="AB_hydrolase_fold"/>
</dbReference>